<reference evidence="12" key="1">
    <citation type="thesis" date="2021" institute="BYU ScholarsArchive" country="Provo, UT, USA">
        <title>Applications of and Algorithms for Genome Assembly and Genomic Analyses with an Emphasis on Marine Teleosts.</title>
        <authorList>
            <person name="Pickett B.D."/>
        </authorList>
    </citation>
    <scope>NUCLEOTIDE SEQUENCE</scope>
    <source>
        <strain evidence="12">HI-2016</strain>
    </source>
</reference>
<evidence type="ECO:0000256" key="2">
    <source>
        <dbReference type="ARBA" id="ARBA00022692"/>
    </source>
</evidence>
<feature type="compositionally biased region" description="Acidic residues" evidence="9">
    <location>
        <begin position="1044"/>
        <end position="1058"/>
    </location>
</feature>
<dbReference type="InterPro" id="IPR036179">
    <property type="entry name" value="Ig-like_dom_sf"/>
</dbReference>
<feature type="domain" description="Ig-like" evidence="10">
    <location>
        <begin position="43"/>
        <end position="130"/>
    </location>
</feature>
<dbReference type="InterPro" id="IPR003599">
    <property type="entry name" value="Ig_sub"/>
</dbReference>
<evidence type="ECO:0000256" key="3">
    <source>
        <dbReference type="ARBA" id="ARBA00022729"/>
    </source>
</evidence>
<accession>A0A8T2PN01</accession>
<dbReference type="SMART" id="SM00406">
    <property type="entry name" value="IGv"/>
    <property type="match status" value="2"/>
</dbReference>
<dbReference type="PROSITE" id="PS50835">
    <property type="entry name" value="IG_LIKE"/>
    <property type="match status" value="3"/>
</dbReference>
<comment type="caution">
    <text evidence="12">The sequence shown here is derived from an EMBL/GenBank/DDBJ whole genome shotgun (WGS) entry which is preliminary data.</text>
</comment>
<feature type="compositionally biased region" description="Polar residues" evidence="9">
    <location>
        <begin position="1159"/>
        <end position="1171"/>
    </location>
</feature>
<keyword evidence="4" id="KW-0677">Repeat</keyword>
<keyword evidence="6" id="KW-0472">Membrane</keyword>
<dbReference type="FunFam" id="2.60.40.10:FF:000043">
    <property type="entry name" value="roundabout homolog 2 isoform X2"/>
    <property type="match status" value="1"/>
</dbReference>
<dbReference type="SUPFAM" id="SSF48726">
    <property type="entry name" value="Immunoglobulin"/>
    <property type="match status" value="3"/>
</dbReference>
<feature type="domain" description="Fibronectin type-III" evidence="11">
    <location>
        <begin position="379"/>
        <end position="473"/>
    </location>
</feature>
<feature type="compositionally biased region" description="Basic and acidic residues" evidence="9">
    <location>
        <begin position="1235"/>
        <end position="1244"/>
    </location>
</feature>
<dbReference type="InterPro" id="IPR013106">
    <property type="entry name" value="Ig_V-set"/>
</dbReference>
<comment type="subcellular location">
    <subcellularLocation>
        <location evidence="1">Membrane</location>
        <topology evidence="1">Single-pass membrane protein</topology>
    </subcellularLocation>
</comment>
<feature type="compositionally biased region" description="Basic residues" evidence="9">
    <location>
        <begin position="1175"/>
        <end position="1184"/>
    </location>
</feature>
<keyword evidence="2" id="KW-0812">Transmembrane</keyword>
<dbReference type="CDD" id="cd00063">
    <property type="entry name" value="FN3"/>
    <property type="match status" value="3"/>
</dbReference>
<dbReference type="InterPro" id="IPR003961">
    <property type="entry name" value="FN3_dom"/>
</dbReference>
<evidence type="ECO:0000313" key="12">
    <source>
        <dbReference type="EMBL" id="KAG9351828.1"/>
    </source>
</evidence>
<feature type="domain" description="Fibronectin type-III" evidence="11">
    <location>
        <begin position="493"/>
        <end position="590"/>
    </location>
</feature>
<feature type="compositionally biased region" description="Low complexity" evidence="9">
    <location>
        <begin position="1104"/>
        <end position="1128"/>
    </location>
</feature>
<feature type="compositionally biased region" description="Low complexity" evidence="9">
    <location>
        <begin position="896"/>
        <end position="910"/>
    </location>
</feature>
<dbReference type="FunFam" id="2.60.40.10:FF:000065">
    <property type="entry name" value="roundabout homolog 1 isoform X3"/>
    <property type="match status" value="1"/>
</dbReference>
<evidence type="ECO:0000259" key="10">
    <source>
        <dbReference type="PROSITE" id="PS50835"/>
    </source>
</evidence>
<gene>
    <name evidence="12" type="ORF">JZ751_023079</name>
</gene>
<dbReference type="GO" id="GO:0016020">
    <property type="term" value="C:membrane"/>
    <property type="evidence" value="ECO:0007669"/>
    <property type="project" value="UniProtKB-SubCell"/>
</dbReference>
<dbReference type="CDD" id="cd05726">
    <property type="entry name" value="IgI_4_Robo"/>
    <property type="match status" value="1"/>
</dbReference>
<dbReference type="InterPro" id="IPR013098">
    <property type="entry name" value="Ig_I-set"/>
</dbReference>
<name>A0A8T2PN01_9TELE</name>
<dbReference type="SUPFAM" id="SSF49265">
    <property type="entry name" value="Fibronectin type III"/>
    <property type="match status" value="2"/>
</dbReference>
<dbReference type="FunFam" id="2.60.40.10:FF:000058">
    <property type="entry name" value="roundabout homolog 2 isoform X3"/>
    <property type="match status" value="1"/>
</dbReference>
<feature type="region of interest" description="Disordered" evidence="9">
    <location>
        <begin position="870"/>
        <end position="946"/>
    </location>
</feature>
<feature type="compositionally biased region" description="Acidic residues" evidence="9">
    <location>
        <begin position="976"/>
        <end position="988"/>
    </location>
</feature>
<evidence type="ECO:0000256" key="7">
    <source>
        <dbReference type="ARBA" id="ARBA00023157"/>
    </source>
</evidence>
<evidence type="ECO:0000256" key="6">
    <source>
        <dbReference type="ARBA" id="ARBA00023136"/>
    </source>
</evidence>
<evidence type="ECO:0000256" key="9">
    <source>
        <dbReference type="SAM" id="MobiDB-lite"/>
    </source>
</evidence>
<dbReference type="SMART" id="SM00409">
    <property type="entry name" value="IG"/>
    <property type="match status" value="3"/>
</dbReference>
<dbReference type="Pfam" id="PF07679">
    <property type="entry name" value="I-set"/>
    <property type="match status" value="1"/>
</dbReference>
<evidence type="ECO:0000259" key="11">
    <source>
        <dbReference type="PROSITE" id="PS50853"/>
    </source>
</evidence>
<keyword evidence="13" id="KW-1185">Reference proteome</keyword>
<evidence type="ECO:0000256" key="5">
    <source>
        <dbReference type="ARBA" id="ARBA00022989"/>
    </source>
</evidence>
<feature type="compositionally biased region" description="Pro residues" evidence="9">
    <location>
        <begin position="934"/>
        <end position="944"/>
    </location>
</feature>
<keyword evidence="8" id="KW-0393">Immunoglobulin domain</keyword>
<keyword evidence="5" id="KW-1133">Transmembrane helix</keyword>
<dbReference type="GO" id="GO:0007399">
    <property type="term" value="P:nervous system development"/>
    <property type="evidence" value="ECO:0007669"/>
    <property type="project" value="UniProtKB-ARBA"/>
</dbReference>
<protein>
    <recommendedName>
        <fullName evidence="14">Roundabout</fullName>
    </recommendedName>
</protein>
<feature type="compositionally biased region" description="Polar residues" evidence="9">
    <location>
        <begin position="1000"/>
        <end position="1023"/>
    </location>
</feature>
<dbReference type="SMART" id="SM00408">
    <property type="entry name" value="IGc2"/>
    <property type="match status" value="3"/>
</dbReference>
<feature type="region of interest" description="Disordered" evidence="9">
    <location>
        <begin position="975"/>
        <end position="1128"/>
    </location>
</feature>
<feature type="domain" description="Fibronectin type-III" evidence="11">
    <location>
        <begin position="595"/>
        <end position="691"/>
    </location>
</feature>
<evidence type="ECO:0000256" key="4">
    <source>
        <dbReference type="ARBA" id="ARBA00022737"/>
    </source>
</evidence>
<evidence type="ECO:0000313" key="13">
    <source>
        <dbReference type="Proteomes" id="UP000824540"/>
    </source>
</evidence>
<dbReference type="PROSITE" id="PS50853">
    <property type="entry name" value="FN3"/>
    <property type="match status" value="3"/>
</dbReference>
<dbReference type="SMART" id="SM00060">
    <property type="entry name" value="FN3"/>
    <property type="match status" value="3"/>
</dbReference>
<dbReference type="EMBL" id="JAFBMS010000006">
    <property type="protein sequence ID" value="KAG9351828.1"/>
    <property type="molecule type" value="Genomic_DNA"/>
</dbReference>
<evidence type="ECO:0008006" key="14">
    <source>
        <dbReference type="Google" id="ProtNLM"/>
    </source>
</evidence>
<feature type="domain" description="Ig-like" evidence="10">
    <location>
        <begin position="284"/>
        <end position="364"/>
    </location>
</feature>
<keyword evidence="3" id="KW-0732">Signal</keyword>
<dbReference type="Gene3D" id="2.60.40.10">
    <property type="entry name" value="Immunoglobulins"/>
    <property type="match status" value="6"/>
</dbReference>
<dbReference type="PANTHER" id="PTHR12231:SF243">
    <property type="entry name" value="ROUNDABOUT HOMOLOG 1"/>
    <property type="match status" value="1"/>
</dbReference>
<dbReference type="PANTHER" id="PTHR12231">
    <property type="entry name" value="CTX-RELATED TYPE I TRANSMEMBRANE PROTEIN"/>
    <property type="match status" value="1"/>
</dbReference>
<sequence length="1401" mass="151900">MQKFGAVARVTCTVTCTCMQLQQQHHGGSGADKHAVELSVLRDDFRQNPADMVVASGEPVLFECQPPRGHPEPTISWKKDGDNINVRDERITIRGGKLMITNTRKSDAGKYVCVGTNMVGERESEIAELTVLGPGSQRGPAIRWLWWMKMLNFAVRQMAIPYPLCTGKRRMGTFQMGVPPTFVVRPRNQVIAMGRTVTFQCEAKGNPQPAIFWQREGSQNLLFSYQPPQPNSRFSVSQTGDLTIMDTQRSDGGYYSCQALNIAGSIITKALLEVTDVVSDRPPPVIRQGPIDQKVSVDGTVVLRCQATGSPVPTILWKKDGVLVSTHDSRINQQESGALQIRYTKLGDTGVYTCTASSPKFGVAVQPGRPTDPNLIPSAPSKPEVTDVTRTSVTLSWKPNPISGATPTSYIIEAFSHASGSSWITLAENVKTEAYVLQGLKPSAVYLFLVRAANAYGLSDPSPISDAVKTQDTPPTSQGVDHRQIQRELGDVVIHLLSPTILSSSSVRVQWTVGKQSQYVQGYKVLYRTSPEGGLPRGQWAIFEVPNPNEDRAVVAQLKKGVNYEFKVRPFFNEFQGADSDVKTARTLEEAPSAAPRRVTVTKSSGNGTAIVVAWQPPPVEEHNGVVQEYKIWCLGNESRYHVNRTVDASTLWVVIPSLSPGIRYSVEVAASNAAGPGVKSNITYFQLGIGATCWVVLMVFSIWLYRHRKKRSGLSSSYAGIRKVAYQRGGDAVSSAGRPGLLNMADCIANYNSQLESKPPGLMVPESGVYSDIDLSSKINEMKTFNNPGVCFMGPGGQATPYEPTPYATTQLIQSNIMSKNSGGGIGGGAGDINEKRGWKPAPALQQKPQELTTQMQYNIMEQNRLNKDHYRGGEGTLPATIPYSQAHDHSTGGSYHSSDRASTSTSGSQGQKKGVRTAKPPKQGAMNLADLLPPPPVNPPPCQTSEEYTLAMENNFDPDSSCPPLPSRMYLQPDEMEEEEGEEEEGVERCPTPPIRGTASSPAGVSYSHQSTATLTPSPQEELQPMIRDGHDNCSPLALDTDGLEGEEETDAEAGADEGRYLQLQDRLPPGGLHLRGLEQTPASSLGDLESSVTGSMINGWGSASEGGSASSRRSSAGSSSDGSFFTDADFAQAVATAAEYAGLKYHVAPKGLRPSSPVSTDSNMSTAVMQKRPPKKHKQQHKPGNQDVPQSTGPVPSGHLSRSGIDGRGVAPPKMGCMDTRERRGVSGGPRPGEEAQERPKTLRGAKQEGNVGSKPWQPPASEDIPPYSRPSFPTVPSSRDRDPSSSSSMSSRGSGGRRRGEGGPGARRNPVNTLGDIQPEEEDQEEKNYDKKYVFNCEQSRNVAPFVQQTSVLLEKERNNPQTQFFYLVFLLLRNGDSVAVMTLLVYSGESTERERE</sequence>
<organism evidence="12 13">
    <name type="scientific">Albula glossodonta</name>
    <name type="common">roundjaw bonefish</name>
    <dbReference type="NCBI Taxonomy" id="121402"/>
    <lineage>
        <taxon>Eukaryota</taxon>
        <taxon>Metazoa</taxon>
        <taxon>Chordata</taxon>
        <taxon>Craniata</taxon>
        <taxon>Vertebrata</taxon>
        <taxon>Euteleostomi</taxon>
        <taxon>Actinopterygii</taxon>
        <taxon>Neopterygii</taxon>
        <taxon>Teleostei</taxon>
        <taxon>Albuliformes</taxon>
        <taxon>Albulidae</taxon>
        <taxon>Albula</taxon>
    </lineage>
</organism>
<dbReference type="InterPro" id="IPR003598">
    <property type="entry name" value="Ig_sub2"/>
</dbReference>
<feature type="region of interest" description="Disordered" evidence="9">
    <location>
        <begin position="1149"/>
        <end position="1332"/>
    </location>
</feature>
<dbReference type="InterPro" id="IPR013783">
    <property type="entry name" value="Ig-like_fold"/>
</dbReference>
<dbReference type="OrthoDB" id="428111at2759"/>
<dbReference type="FunFam" id="2.60.40.10:FF:000008">
    <property type="entry name" value="roundabout homolog 2 isoform X2"/>
    <property type="match status" value="2"/>
</dbReference>
<proteinExistence type="predicted"/>
<evidence type="ECO:0000256" key="8">
    <source>
        <dbReference type="ARBA" id="ARBA00023319"/>
    </source>
</evidence>
<evidence type="ECO:0000256" key="1">
    <source>
        <dbReference type="ARBA" id="ARBA00004167"/>
    </source>
</evidence>
<dbReference type="Pfam" id="PF00041">
    <property type="entry name" value="fn3"/>
    <property type="match status" value="3"/>
</dbReference>
<keyword evidence="7" id="KW-1015">Disulfide bond</keyword>
<dbReference type="InterPro" id="IPR007110">
    <property type="entry name" value="Ig-like_dom"/>
</dbReference>
<dbReference type="InterPro" id="IPR051170">
    <property type="entry name" value="Neural/epithelial_adhesion"/>
</dbReference>
<feature type="domain" description="Ig-like" evidence="10">
    <location>
        <begin position="180"/>
        <end position="275"/>
    </location>
</feature>
<dbReference type="InterPro" id="IPR036116">
    <property type="entry name" value="FN3_sf"/>
</dbReference>
<dbReference type="Pfam" id="PF13927">
    <property type="entry name" value="Ig_3"/>
    <property type="match status" value="2"/>
</dbReference>
<dbReference type="Proteomes" id="UP000824540">
    <property type="component" value="Unassembled WGS sequence"/>
</dbReference>
<dbReference type="FunFam" id="2.60.40.10:FF:000055">
    <property type="entry name" value="roundabout homolog 1 isoform X2"/>
    <property type="match status" value="1"/>
</dbReference>